<accession>A0A7C8YVX5</accession>
<name>A0A7C8YVX5_OPUST</name>
<reference evidence="1" key="1">
    <citation type="journal article" date="2013" name="J. Plant Res.">
        <title>Effect of fungi and light on seed germination of three Opuntia species from semiarid lands of central Mexico.</title>
        <authorList>
            <person name="Delgado-Sanchez P."/>
            <person name="Jimenez-Bremont J.F."/>
            <person name="Guerrero-Gonzalez Mde L."/>
            <person name="Flores J."/>
        </authorList>
    </citation>
    <scope>NUCLEOTIDE SEQUENCE</scope>
    <source>
        <tissue evidence="1">Cladode</tissue>
    </source>
</reference>
<protein>
    <submittedName>
        <fullName evidence="1">Uncharacterized protein</fullName>
    </submittedName>
</protein>
<proteinExistence type="predicted"/>
<evidence type="ECO:0000313" key="1">
    <source>
        <dbReference type="EMBL" id="MBA4627455.1"/>
    </source>
</evidence>
<organism evidence="1">
    <name type="scientific">Opuntia streptacantha</name>
    <name type="common">Prickly pear cactus</name>
    <name type="synonym">Opuntia cardona</name>
    <dbReference type="NCBI Taxonomy" id="393608"/>
    <lineage>
        <taxon>Eukaryota</taxon>
        <taxon>Viridiplantae</taxon>
        <taxon>Streptophyta</taxon>
        <taxon>Embryophyta</taxon>
        <taxon>Tracheophyta</taxon>
        <taxon>Spermatophyta</taxon>
        <taxon>Magnoliopsida</taxon>
        <taxon>eudicotyledons</taxon>
        <taxon>Gunneridae</taxon>
        <taxon>Pentapetalae</taxon>
        <taxon>Caryophyllales</taxon>
        <taxon>Cactineae</taxon>
        <taxon>Cactaceae</taxon>
        <taxon>Opuntioideae</taxon>
        <taxon>Opuntia</taxon>
    </lineage>
</organism>
<dbReference type="AlphaFoldDB" id="A0A7C8YVX5"/>
<sequence>MQCPQYIFISEQMVLFFAKLDCSSSIFRKQHSVPFFQRHRNVLPLLVAKARTNSYNFSRVELAAGFREQNSSSSFRRSDNLLHQHPVQHWNQTLRHFSELARVYAGCLI</sequence>
<reference evidence="1" key="2">
    <citation type="submission" date="2020-07" db="EMBL/GenBank/DDBJ databases">
        <authorList>
            <person name="Vera ALvarez R."/>
            <person name="Arias-Moreno D.M."/>
            <person name="Jimenez-Jacinto V."/>
            <person name="Jimenez-Bremont J.F."/>
            <person name="Swaminathan K."/>
            <person name="Moose S.P."/>
            <person name="Guerrero-Gonzalez M.L."/>
            <person name="Marino-Ramirez L."/>
            <person name="Landsman D."/>
            <person name="Rodriguez-Kessler M."/>
            <person name="Delgado-Sanchez P."/>
        </authorList>
    </citation>
    <scope>NUCLEOTIDE SEQUENCE</scope>
    <source>
        <tissue evidence="1">Cladode</tissue>
    </source>
</reference>
<dbReference type="EMBL" id="GISG01062207">
    <property type="protein sequence ID" value="MBA4627455.1"/>
    <property type="molecule type" value="Transcribed_RNA"/>
</dbReference>